<dbReference type="AlphaFoldDB" id="A0A2S0MM98"/>
<dbReference type="PANTHER" id="PTHR31885:SF6">
    <property type="entry name" value="GH04784P"/>
    <property type="match status" value="1"/>
</dbReference>
<name>A0A2S0MM98_9RHOB</name>
<comment type="similarity">
    <text evidence="2">Belongs to the TMEM86 family.</text>
</comment>
<evidence type="ECO:0000256" key="6">
    <source>
        <dbReference type="SAM" id="Phobius"/>
    </source>
</evidence>
<gene>
    <name evidence="7" type="ORF">C6Y53_04035</name>
</gene>
<dbReference type="PANTHER" id="PTHR31885">
    <property type="entry name" value="GH04784P"/>
    <property type="match status" value="1"/>
</dbReference>
<feature type="transmembrane region" description="Helical" evidence="6">
    <location>
        <begin position="142"/>
        <end position="161"/>
    </location>
</feature>
<dbReference type="GO" id="GO:0016787">
    <property type="term" value="F:hydrolase activity"/>
    <property type="evidence" value="ECO:0007669"/>
    <property type="project" value="TreeGrafter"/>
</dbReference>
<evidence type="ECO:0000256" key="1">
    <source>
        <dbReference type="ARBA" id="ARBA00004141"/>
    </source>
</evidence>
<protein>
    <submittedName>
        <fullName evidence="7">Lysoplasmalogenase</fullName>
    </submittedName>
</protein>
<dbReference type="Proteomes" id="UP000237655">
    <property type="component" value="Chromosome"/>
</dbReference>
<keyword evidence="3 6" id="KW-0812">Transmembrane</keyword>
<keyword evidence="8" id="KW-1185">Reference proteome</keyword>
<keyword evidence="5 6" id="KW-0472">Membrane</keyword>
<evidence type="ECO:0000256" key="5">
    <source>
        <dbReference type="ARBA" id="ARBA00023136"/>
    </source>
</evidence>
<dbReference type="KEGG" id="thas:C6Y53_04035"/>
<evidence type="ECO:0000256" key="3">
    <source>
        <dbReference type="ARBA" id="ARBA00022692"/>
    </source>
</evidence>
<dbReference type="InterPro" id="IPR012506">
    <property type="entry name" value="TMEM86B-like"/>
</dbReference>
<organism evidence="7 8">
    <name type="scientific">Pukyongiella litopenaei</name>
    <dbReference type="NCBI Taxonomy" id="2605946"/>
    <lineage>
        <taxon>Bacteria</taxon>
        <taxon>Pseudomonadati</taxon>
        <taxon>Pseudomonadota</taxon>
        <taxon>Alphaproteobacteria</taxon>
        <taxon>Rhodobacterales</taxon>
        <taxon>Paracoccaceae</taxon>
        <taxon>Pukyongiella</taxon>
    </lineage>
</organism>
<dbReference type="Pfam" id="PF07947">
    <property type="entry name" value="YhhN"/>
    <property type="match status" value="1"/>
</dbReference>
<dbReference type="GO" id="GO:0016020">
    <property type="term" value="C:membrane"/>
    <property type="evidence" value="ECO:0007669"/>
    <property type="project" value="UniProtKB-SubCell"/>
</dbReference>
<proteinExistence type="inferred from homology"/>
<feature type="transmembrane region" description="Helical" evidence="6">
    <location>
        <begin position="44"/>
        <end position="68"/>
    </location>
</feature>
<comment type="subcellular location">
    <subcellularLocation>
        <location evidence="1">Membrane</location>
        <topology evidence="1">Multi-pass membrane protein</topology>
    </subcellularLocation>
</comment>
<evidence type="ECO:0000313" key="8">
    <source>
        <dbReference type="Proteomes" id="UP000237655"/>
    </source>
</evidence>
<dbReference type="EMBL" id="CP027665">
    <property type="protein sequence ID" value="AVO36947.1"/>
    <property type="molecule type" value="Genomic_DNA"/>
</dbReference>
<evidence type="ECO:0000256" key="4">
    <source>
        <dbReference type="ARBA" id="ARBA00022989"/>
    </source>
</evidence>
<accession>A0A2S0MM98</accession>
<evidence type="ECO:0000256" key="2">
    <source>
        <dbReference type="ARBA" id="ARBA00007375"/>
    </source>
</evidence>
<keyword evidence="4 6" id="KW-1133">Transmembrane helix</keyword>
<feature type="transmembrane region" description="Helical" evidence="6">
    <location>
        <begin position="80"/>
        <end position="100"/>
    </location>
</feature>
<evidence type="ECO:0000313" key="7">
    <source>
        <dbReference type="EMBL" id="AVO36947.1"/>
    </source>
</evidence>
<reference evidence="8" key="1">
    <citation type="submission" date="2018-03" db="EMBL/GenBank/DDBJ databases">
        <title>Genomic analysis of the strain SH-1 isolated from shrimp intestine.</title>
        <authorList>
            <person name="Kim Y.-S."/>
            <person name="Kim S.-E."/>
            <person name="Kim K.-H."/>
        </authorList>
    </citation>
    <scope>NUCLEOTIDE SEQUENCE [LARGE SCALE GENOMIC DNA]</scope>
    <source>
        <strain evidence="8">SH-1</strain>
    </source>
</reference>
<dbReference type="RefSeq" id="WP_106471261.1">
    <property type="nucleotide sequence ID" value="NZ_CP027665.1"/>
</dbReference>
<feature type="transmembrane region" description="Helical" evidence="6">
    <location>
        <begin position="198"/>
        <end position="220"/>
    </location>
</feature>
<sequence>MTEFLAPAAGIAMPLAVTCALIYLPLASRPPSTGRTVAKTGAVGLLALAAWAAQGPALLVLALLLCSLGDACLSRSGDRAFITGAGAFALGHLVLIALFLGDPAADPARILAPPRIWIALGLGVLVLAVLRWIGPRAGAMRGVVSAYIPVILAMGLAALCLPGDGRLALVVPAALAFMLSDTVLAIEKFALPPDHPALRWTPGIIWPFYWGAMFGIWYAFI</sequence>
<feature type="transmembrane region" description="Helical" evidence="6">
    <location>
        <begin position="112"/>
        <end position="130"/>
    </location>
</feature>